<sequence>MKLNDESVMMDLEMEERQWFEQWICDEKKSGKPQFQMISSPYQPSKYAIVLVLPNQ</sequence>
<name>A0A9X7VWD1_9BACL</name>
<evidence type="ECO:0000313" key="1">
    <source>
        <dbReference type="EMBL" id="QSO46075.1"/>
    </source>
</evidence>
<evidence type="ECO:0000313" key="2">
    <source>
        <dbReference type="Proteomes" id="UP000663505"/>
    </source>
</evidence>
<organism evidence="1 2">
    <name type="scientific">Alicyclobacillus mengziensis</name>
    <dbReference type="NCBI Taxonomy" id="2931921"/>
    <lineage>
        <taxon>Bacteria</taxon>
        <taxon>Bacillati</taxon>
        <taxon>Bacillota</taxon>
        <taxon>Bacilli</taxon>
        <taxon>Bacillales</taxon>
        <taxon>Alicyclobacillaceae</taxon>
        <taxon>Alicyclobacillus</taxon>
    </lineage>
</organism>
<dbReference type="AlphaFoldDB" id="A0A9X7VWD1"/>
<gene>
    <name evidence="1" type="ORF">JZ786_16290</name>
</gene>
<dbReference type="EMBL" id="CP071182">
    <property type="protein sequence ID" value="QSO46075.1"/>
    <property type="molecule type" value="Genomic_DNA"/>
</dbReference>
<reference evidence="1 2" key="1">
    <citation type="submission" date="2021-02" db="EMBL/GenBank/DDBJ databases">
        <title>Alicyclobacillus curvatus sp. nov. and Alicyclobacillus mengziensis sp. nov., two acidophilic bacteria isolated from acid mine drainage.</title>
        <authorList>
            <person name="Huang Y."/>
        </authorList>
    </citation>
    <scope>NUCLEOTIDE SEQUENCE [LARGE SCALE GENOMIC DNA]</scope>
    <source>
        <strain evidence="1 2">S30H14</strain>
    </source>
</reference>
<protein>
    <submittedName>
        <fullName evidence="1">Uncharacterized protein</fullName>
    </submittedName>
</protein>
<dbReference type="RefSeq" id="WP_206655446.1">
    <property type="nucleotide sequence ID" value="NZ_CP071182.1"/>
</dbReference>
<keyword evidence="2" id="KW-1185">Reference proteome</keyword>
<accession>A0A9X7VWD1</accession>
<proteinExistence type="predicted"/>
<dbReference type="KEGG" id="afx:JZ786_16290"/>
<dbReference type="Proteomes" id="UP000663505">
    <property type="component" value="Chromosome"/>
</dbReference>